<keyword evidence="5" id="KW-0804">Transcription</keyword>
<dbReference type="GO" id="GO:0003677">
    <property type="term" value="F:DNA binding"/>
    <property type="evidence" value="ECO:0007669"/>
    <property type="project" value="UniProtKB-KW"/>
</dbReference>
<evidence type="ECO:0000259" key="6">
    <source>
        <dbReference type="PROSITE" id="PS50931"/>
    </source>
</evidence>
<dbReference type="Gene3D" id="1.10.10.10">
    <property type="entry name" value="Winged helix-like DNA-binding domain superfamily/Winged helix DNA-binding domain"/>
    <property type="match status" value="1"/>
</dbReference>
<comment type="similarity">
    <text evidence="1">Belongs to the LysR transcriptional regulatory family.</text>
</comment>
<dbReference type="InParanoid" id="B4DCN5"/>
<dbReference type="InterPro" id="IPR036388">
    <property type="entry name" value="WH-like_DNA-bd_sf"/>
</dbReference>
<dbReference type="Proteomes" id="UP000005824">
    <property type="component" value="Unassembled WGS sequence"/>
</dbReference>
<organism evidence="7 8">
    <name type="scientific">Chthoniobacter flavus Ellin428</name>
    <dbReference type="NCBI Taxonomy" id="497964"/>
    <lineage>
        <taxon>Bacteria</taxon>
        <taxon>Pseudomonadati</taxon>
        <taxon>Verrucomicrobiota</taxon>
        <taxon>Spartobacteria</taxon>
        <taxon>Chthoniobacterales</taxon>
        <taxon>Chthoniobacteraceae</taxon>
        <taxon>Chthoniobacter</taxon>
    </lineage>
</organism>
<dbReference type="Gene3D" id="3.40.190.290">
    <property type="match status" value="1"/>
</dbReference>
<keyword evidence="2" id="KW-0805">Transcription regulation</keyword>
<dbReference type="GO" id="GO:0003700">
    <property type="term" value="F:DNA-binding transcription factor activity"/>
    <property type="evidence" value="ECO:0007669"/>
    <property type="project" value="InterPro"/>
</dbReference>
<evidence type="ECO:0000313" key="8">
    <source>
        <dbReference type="Proteomes" id="UP000005824"/>
    </source>
</evidence>
<dbReference type="PRINTS" id="PR00039">
    <property type="entry name" value="HTHLYSR"/>
</dbReference>
<dbReference type="PANTHER" id="PTHR30293:SF2">
    <property type="entry name" value="TRANSCRIPTIONAL ACTIVATOR PROTEIN NHAR"/>
    <property type="match status" value="1"/>
</dbReference>
<dbReference type="InterPro" id="IPR000847">
    <property type="entry name" value="LysR_HTH_N"/>
</dbReference>
<evidence type="ECO:0000256" key="3">
    <source>
        <dbReference type="ARBA" id="ARBA00023125"/>
    </source>
</evidence>
<dbReference type="SUPFAM" id="SSF46785">
    <property type="entry name" value="Winged helix' DNA-binding domain"/>
    <property type="match status" value="1"/>
</dbReference>
<sequence length="299" mass="33371">MDWLNYHHLFYFWTVAREGSLRKASEKLHVSQPSISAQISALENALGEKLFRPSGRTKVLTETGHVAMGYAEEIFSLGREMMGALHYRPGTRPARFSIGVTDSVPKSIAYEIIRPVLHLHPVVQAICREEKIDTLLGQLAAHRLDIVLADEPAPSGLKFKTFHHPLGASDVTFCAPPALAARLRRNFPQSLDGAPALLPTENTAFRMALESWFESQRIRPQIVAEFEDTALMHRAAEDGLGFIPVYTVIVAPSVKHYGWKKIGRATDCTGHFYAITAERKLKHPAVLAITEHAQFRLFA</sequence>
<dbReference type="STRING" id="497964.CfE428DRAFT_6676"/>
<evidence type="ECO:0000256" key="5">
    <source>
        <dbReference type="ARBA" id="ARBA00023163"/>
    </source>
</evidence>
<protein>
    <submittedName>
        <fullName evidence="7">Transcriptional regulator, LysR family</fullName>
    </submittedName>
</protein>
<dbReference type="FunCoup" id="B4DCN5">
    <property type="interactions" value="9"/>
</dbReference>
<dbReference type="PANTHER" id="PTHR30293">
    <property type="entry name" value="TRANSCRIPTIONAL REGULATORY PROTEIN NAC-RELATED"/>
    <property type="match status" value="1"/>
</dbReference>
<proteinExistence type="inferred from homology"/>
<evidence type="ECO:0000256" key="4">
    <source>
        <dbReference type="ARBA" id="ARBA00023159"/>
    </source>
</evidence>
<dbReference type="PROSITE" id="PS50931">
    <property type="entry name" value="HTH_LYSR"/>
    <property type="match status" value="1"/>
</dbReference>
<reference evidence="7 8" key="1">
    <citation type="journal article" date="2011" name="J. Bacteriol.">
        <title>Genome sequence of Chthoniobacter flavus Ellin428, an aerobic heterotrophic soil bacterium.</title>
        <authorList>
            <person name="Kant R."/>
            <person name="van Passel M.W."/>
            <person name="Palva A."/>
            <person name="Lucas S."/>
            <person name="Lapidus A."/>
            <person name="Glavina Del Rio T."/>
            <person name="Dalin E."/>
            <person name="Tice H."/>
            <person name="Bruce D."/>
            <person name="Goodwin L."/>
            <person name="Pitluck S."/>
            <person name="Larimer F.W."/>
            <person name="Land M.L."/>
            <person name="Hauser L."/>
            <person name="Sangwan P."/>
            <person name="de Vos W.M."/>
            <person name="Janssen P.H."/>
            <person name="Smidt H."/>
        </authorList>
    </citation>
    <scope>NUCLEOTIDE SEQUENCE [LARGE SCALE GENOMIC DNA]</scope>
    <source>
        <strain evidence="7 8">Ellin428</strain>
    </source>
</reference>
<keyword evidence="8" id="KW-1185">Reference proteome</keyword>
<accession>B4DCN5</accession>
<dbReference type="EMBL" id="ABVL01000055">
    <property type="protein sequence ID" value="EDY15800.1"/>
    <property type="molecule type" value="Genomic_DNA"/>
</dbReference>
<dbReference type="GO" id="GO:2000142">
    <property type="term" value="P:regulation of DNA-templated transcription initiation"/>
    <property type="evidence" value="ECO:0007669"/>
    <property type="project" value="TreeGrafter"/>
</dbReference>
<dbReference type="RefSeq" id="WP_006983992.1">
    <property type="nucleotide sequence ID" value="NZ_ABVL01000055.1"/>
</dbReference>
<feature type="domain" description="HTH lysR-type" evidence="6">
    <location>
        <begin position="4"/>
        <end position="61"/>
    </location>
</feature>
<dbReference type="Pfam" id="PF03466">
    <property type="entry name" value="LysR_substrate"/>
    <property type="match status" value="1"/>
</dbReference>
<evidence type="ECO:0000256" key="1">
    <source>
        <dbReference type="ARBA" id="ARBA00009437"/>
    </source>
</evidence>
<evidence type="ECO:0000313" key="7">
    <source>
        <dbReference type="EMBL" id="EDY15800.1"/>
    </source>
</evidence>
<dbReference type="SUPFAM" id="SSF53850">
    <property type="entry name" value="Periplasmic binding protein-like II"/>
    <property type="match status" value="1"/>
</dbReference>
<evidence type="ECO:0000256" key="2">
    <source>
        <dbReference type="ARBA" id="ARBA00023015"/>
    </source>
</evidence>
<name>B4DCN5_9BACT</name>
<dbReference type="Pfam" id="PF00126">
    <property type="entry name" value="HTH_1"/>
    <property type="match status" value="1"/>
</dbReference>
<keyword evidence="4" id="KW-0010">Activator</keyword>
<dbReference type="AlphaFoldDB" id="B4DCN5"/>
<dbReference type="eggNOG" id="COG0583">
    <property type="taxonomic scope" value="Bacteria"/>
</dbReference>
<dbReference type="InterPro" id="IPR005119">
    <property type="entry name" value="LysR_subst-bd"/>
</dbReference>
<keyword evidence="3" id="KW-0238">DNA-binding</keyword>
<comment type="caution">
    <text evidence="7">The sequence shown here is derived from an EMBL/GenBank/DDBJ whole genome shotgun (WGS) entry which is preliminary data.</text>
</comment>
<dbReference type="InterPro" id="IPR036390">
    <property type="entry name" value="WH_DNA-bd_sf"/>
</dbReference>
<gene>
    <name evidence="7" type="ORF">CfE428DRAFT_6676</name>
</gene>